<evidence type="ECO:0000313" key="2">
    <source>
        <dbReference type="EMBL" id="CAK8996034.1"/>
    </source>
</evidence>
<sequence length="566" mass="62443">MELVFLFAVAPLGHAADPKAQPEGCEVLAIIACLAAEVARASSPIIEFLVDGDCGSIELVKHAISRLKNIGGHVRTQIFAEPRRTENKKWCEFLEEPGITFRPVPRSKDHSREPNDEAIETAMQKLSTRRAVHRIALLTRDTDFISIMLKLADTNPSYLVLVPESDLGVAAKYQENGLEVLELKHSDGHPRVQAILHEDGAGSVQLSDPFTGDGPSVQQKFQRVKSFLEDLGYSGHPRQACTKFWFVNGLGRLIVYPTPTLTLAVHKRIKASKTASWQRNSDQLAFLLPTHGGRGATDATRMTYGNTFARAIFRGGGPFILKDSKDLTIQALKRLRYLDEWNPDEYEAMLCFVNTACNKYVLRKMDLLPEASDCSRDVEEKLRAAFLSSAYPGEWQQPAAAANQMKSIIGILKNAGLLSEKKETSGEYCHGYSKDEISQALSIYAREQQLPPCKTFNCASAAHDASCAVRLAAARALGHALREGGTNGTRWRSVHAEICSEVAVHLNESWGNPATGGILEDLQHFFFDDVKNKGRLLLEALASAQRFGASKLLPNVLKALKRKRPA</sequence>
<protein>
    <recommendedName>
        <fullName evidence="4">NYN domain-containing protein</fullName>
    </recommendedName>
</protein>
<proteinExistence type="predicted"/>
<gene>
    <name evidence="2" type="ORF">CCMP2556_LOCUS4294</name>
</gene>
<evidence type="ECO:0000256" key="1">
    <source>
        <dbReference type="SAM" id="SignalP"/>
    </source>
</evidence>
<feature type="signal peptide" evidence="1">
    <location>
        <begin position="1"/>
        <end position="15"/>
    </location>
</feature>
<reference evidence="2 3" key="1">
    <citation type="submission" date="2024-02" db="EMBL/GenBank/DDBJ databases">
        <authorList>
            <person name="Chen Y."/>
            <person name="Shah S."/>
            <person name="Dougan E. K."/>
            <person name="Thang M."/>
            <person name="Chan C."/>
        </authorList>
    </citation>
    <scope>NUCLEOTIDE SEQUENCE [LARGE SCALE GENOMIC DNA]</scope>
</reference>
<feature type="chain" id="PRO_5047239286" description="NYN domain-containing protein" evidence="1">
    <location>
        <begin position="16"/>
        <end position="566"/>
    </location>
</feature>
<feature type="non-terminal residue" evidence="2">
    <location>
        <position position="566"/>
    </location>
</feature>
<name>A0ABP0I3L4_9DINO</name>
<evidence type="ECO:0008006" key="4">
    <source>
        <dbReference type="Google" id="ProtNLM"/>
    </source>
</evidence>
<keyword evidence="1" id="KW-0732">Signal</keyword>
<comment type="caution">
    <text evidence="2">The sequence shown here is derived from an EMBL/GenBank/DDBJ whole genome shotgun (WGS) entry which is preliminary data.</text>
</comment>
<dbReference type="EMBL" id="CAXAMN010001748">
    <property type="protein sequence ID" value="CAK8996034.1"/>
    <property type="molecule type" value="Genomic_DNA"/>
</dbReference>
<accession>A0ABP0I3L4</accession>
<evidence type="ECO:0000313" key="3">
    <source>
        <dbReference type="Proteomes" id="UP001642484"/>
    </source>
</evidence>
<keyword evidence="3" id="KW-1185">Reference proteome</keyword>
<dbReference type="Proteomes" id="UP001642484">
    <property type="component" value="Unassembled WGS sequence"/>
</dbReference>
<organism evidence="2 3">
    <name type="scientific">Durusdinium trenchii</name>
    <dbReference type="NCBI Taxonomy" id="1381693"/>
    <lineage>
        <taxon>Eukaryota</taxon>
        <taxon>Sar</taxon>
        <taxon>Alveolata</taxon>
        <taxon>Dinophyceae</taxon>
        <taxon>Suessiales</taxon>
        <taxon>Symbiodiniaceae</taxon>
        <taxon>Durusdinium</taxon>
    </lineage>
</organism>